<dbReference type="AlphaFoldDB" id="A0A1G6QHW7"/>
<proteinExistence type="predicted"/>
<dbReference type="Proteomes" id="UP000199060">
    <property type="component" value="Unassembled WGS sequence"/>
</dbReference>
<dbReference type="Pfam" id="PF05016">
    <property type="entry name" value="ParE_toxin"/>
    <property type="match status" value="1"/>
</dbReference>
<dbReference type="InterPro" id="IPR035093">
    <property type="entry name" value="RelE/ParE_toxin_dom_sf"/>
</dbReference>
<accession>A0A1G6QHW7</accession>
<dbReference type="RefSeq" id="WP_087938529.1">
    <property type="nucleotide sequence ID" value="NZ_FNAC01000009.1"/>
</dbReference>
<evidence type="ECO:0000313" key="2">
    <source>
        <dbReference type="EMBL" id="SDC91913.1"/>
    </source>
</evidence>
<dbReference type="OrthoDB" id="595476at2"/>
<dbReference type="STRING" id="686796.SAMN04488104_100972"/>
<keyword evidence="1" id="KW-1277">Toxin-antitoxin system</keyword>
<evidence type="ECO:0000313" key="3">
    <source>
        <dbReference type="Proteomes" id="UP000199060"/>
    </source>
</evidence>
<name>A0A1G6QHW7_9BACT</name>
<reference evidence="3" key="1">
    <citation type="submission" date="2016-10" db="EMBL/GenBank/DDBJ databases">
        <authorList>
            <person name="Varghese N."/>
            <person name="Submissions S."/>
        </authorList>
    </citation>
    <scope>NUCLEOTIDE SEQUENCE [LARGE SCALE GENOMIC DNA]</scope>
    <source>
        <strain evidence="3">DSM 23095</strain>
    </source>
</reference>
<protein>
    <submittedName>
        <fullName evidence="2">ParE toxin of type II toxin-antitoxin system, parDE</fullName>
    </submittedName>
</protein>
<sequence>MPWLITYSSQAQSDVRLGFRHYKAISESLGKYFLNELKQAEEAVLNAPEAFQVRFFDRVRGYPLKKFPFLILYVVVENSVYVIAVFNTNLNPDLIEARLKSQ</sequence>
<dbReference type="Gene3D" id="3.30.2310.20">
    <property type="entry name" value="RelE-like"/>
    <property type="match status" value="1"/>
</dbReference>
<evidence type="ECO:0000256" key="1">
    <source>
        <dbReference type="ARBA" id="ARBA00022649"/>
    </source>
</evidence>
<keyword evidence="3" id="KW-1185">Reference proteome</keyword>
<gene>
    <name evidence="2" type="ORF">SAMN04488104_100972</name>
</gene>
<organism evidence="2 3">
    <name type="scientific">Algoriphagus faecimaris</name>
    <dbReference type="NCBI Taxonomy" id="686796"/>
    <lineage>
        <taxon>Bacteria</taxon>
        <taxon>Pseudomonadati</taxon>
        <taxon>Bacteroidota</taxon>
        <taxon>Cytophagia</taxon>
        <taxon>Cytophagales</taxon>
        <taxon>Cyclobacteriaceae</taxon>
        <taxon>Algoriphagus</taxon>
    </lineage>
</organism>
<dbReference type="InterPro" id="IPR007712">
    <property type="entry name" value="RelE/ParE_toxin"/>
</dbReference>
<dbReference type="EMBL" id="FNAC01000009">
    <property type="protein sequence ID" value="SDC91913.1"/>
    <property type="molecule type" value="Genomic_DNA"/>
</dbReference>